<organism evidence="2">
    <name type="scientific">Planktothrix agardhii</name>
    <name type="common">Oscillatoria agardhii</name>
    <dbReference type="NCBI Taxonomy" id="1160"/>
    <lineage>
        <taxon>Bacteria</taxon>
        <taxon>Bacillati</taxon>
        <taxon>Cyanobacteriota</taxon>
        <taxon>Cyanophyceae</taxon>
        <taxon>Oscillatoriophycideae</taxon>
        <taxon>Oscillatoriales</taxon>
        <taxon>Microcoleaceae</taxon>
        <taxon>Planktothrix</taxon>
    </lineage>
</organism>
<reference evidence="2" key="1">
    <citation type="submission" date="2015-09" db="EMBL/GenBank/DDBJ databases">
        <authorList>
            <person name="Jackson K.R."/>
            <person name="Lunt B.L."/>
            <person name="Fisher J.N.B."/>
            <person name="Gardner A.V."/>
            <person name="Bailey M.E."/>
            <person name="Deus L.M."/>
            <person name="Earl A.S."/>
            <person name="Gibby P.D."/>
            <person name="Hartmann K.A."/>
            <person name="Liu J.E."/>
            <person name="Manci A.M."/>
            <person name="Nielsen D.A."/>
            <person name="Solomon M.B."/>
            <person name="Breakwell D.P."/>
            <person name="Burnett S.H."/>
            <person name="Grose J.H."/>
        </authorList>
    </citation>
    <scope>NUCLEOTIDE SEQUENCE</scope>
    <source>
        <strain evidence="2">7805</strain>
    </source>
</reference>
<reference evidence="1" key="2">
    <citation type="submission" date="2020-09" db="EMBL/GenBank/DDBJ databases">
        <authorList>
            <person name="Blom J."/>
        </authorList>
    </citation>
    <scope>NUCLEOTIDE SEQUENCE</scope>
    <source>
        <strain evidence="1">No.66</strain>
    </source>
</reference>
<protein>
    <submittedName>
        <fullName evidence="2">Uncharacterized protein</fullName>
    </submittedName>
</protein>
<dbReference type="Proteomes" id="UP001153761">
    <property type="component" value="Chromosome"/>
</dbReference>
<sequence>MLKKCLKLQNIILVILITLAIVLGWNNLTLAQGSTTQLEYRMSRMRN</sequence>
<accession>A0A1J1JAI2</accession>
<name>A0A1J1JAI2_PLAAG</name>
<dbReference type="AlphaFoldDB" id="A0A1J1JAI2"/>
<proteinExistence type="predicted"/>
<dbReference type="EMBL" id="LO018304">
    <property type="protein sequence ID" value="CUM58480.1"/>
    <property type="molecule type" value="Genomic_DNA"/>
</dbReference>
<dbReference type="EMBL" id="LR882963">
    <property type="protein sequence ID" value="CAD5969031.1"/>
    <property type="molecule type" value="Genomic_DNA"/>
</dbReference>
<evidence type="ECO:0000313" key="1">
    <source>
        <dbReference type="EMBL" id="CAD5969031.1"/>
    </source>
</evidence>
<evidence type="ECO:0000313" key="2">
    <source>
        <dbReference type="EMBL" id="CUM58480.1"/>
    </source>
</evidence>
<gene>
    <name evidence="1" type="ORF">PANO66_03825</name>
    <name evidence="2" type="ORF">PLAM_0513</name>
</gene>